<keyword evidence="2" id="KW-0472">Membrane</keyword>
<protein>
    <submittedName>
        <fullName evidence="3">Uncharacterized protein</fullName>
    </submittedName>
</protein>
<keyword evidence="4" id="KW-1185">Reference proteome</keyword>
<name>A0A1Z5JGI7_FISSO</name>
<reference evidence="3 4" key="1">
    <citation type="journal article" date="2015" name="Plant Cell">
        <title>Oil accumulation by the oleaginous diatom Fistulifera solaris as revealed by the genome and transcriptome.</title>
        <authorList>
            <person name="Tanaka T."/>
            <person name="Maeda Y."/>
            <person name="Veluchamy A."/>
            <person name="Tanaka M."/>
            <person name="Abida H."/>
            <person name="Marechal E."/>
            <person name="Bowler C."/>
            <person name="Muto M."/>
            <person name="Sunaga Y."/>
            <person name="Tanaka M."/>
            <person name="Yoshino T."/>
            <person name="Taniguchi T."/>
            <person name="Fukuda Y."/>
            <person name="Nemoto M."/>
            <person name="Matsumoto M."/>
            <person name="Wong P.S."/>
            <person name="Aburatani S."/>
            <person name="Fujibuchi W."/>
        </authorList>
    </citation>
    <scope>NUCLEOTIDE SEQUENCE [LARGE SCALE GENOMIC DNA]</scope>
    <source>
        <strain evidence="3 4">JPCC DA0580</strain>
    </source>
</reference>
<evidence type="ECO:0000313" key="4">
    <source>
        <dbReference type="Proteomes" id="UP000198406"/>
    </source>
</evidence>
<dbReference type="OrthoDB" id="10658350at2759"/>
<dbReference type="Proteomes" id="UP000198406">
    <property type="component" value="Unassembled WGS sequence"/>
</dbReference>
<comment type="caution">
    <text evidence="3">The sequence shown here is derived from an EMBL/GenBank/DDBJ whole genome shotgun (WGS) entry which is preliminary data.</text>
</comment>
<organism evidence="3 4">
    <name type="scientific">Fistulifera solaris</name>
    <name type="common">Oleaginous diatom</name>
    <dbReference type="NCBI Taxonomy" id="1519565"/>
    <lineage>
        <taxon>Eukaryota</taxon>
        <taxon>Sar</taxon>
        <taxon>Stramenopiles</taxon>
        <taxon>Ochrophyta</taxon>
        <taxon>Bacillariophyta</taxon>
        <taxon>Bacillariophyceae</taxon>
        <taxon>Bacillariophycidae</taxon>
        <taxon>Naviculales</taxon>
        <taxon>Naviculaceae</taxon>
        <taxon>Fistulifera</taxon>
    </lineage>
</organism>
<feature type="region of interest" description="Disordered" evidence="1">
    <location>
        <begin position="55"/>
        <end position="94"/>
    </location>
</feature>
<dbReference type="AlphaFoldDB" id="A0A1Z5JGI7"/>
<accession>A0A1Z5JGI7</accession>
<dbReference type="EMBL" id="BDSP01000055">
    <property type="protein sequence ID" value="GAX12871.1"/>
    <property type="molecule type" value="Genomic_DNA"/>
</dbReference>
<keyword evidence="2" id="KW-0812">Transmembrane</keyword>
<evidence type="ECO:0000256" key="2">
    <source>
        <dbReference type="SAM" id="Phobius"/>
    </source>
</evidence>
<gene>
    <name evidence="3" type="ORF">FisN_15Hu359</name>
</gene>
<keyword evidence="2" id="KW-1133">Transmembrane helix</keyword>
<sequence length="199" mass="21701">MLSVFCIHSLLGESRRRESIESISPATINTEARELFSFLSLLFSVQAPCPKHGPLSHHCHHEDDHHDNFPASSESDNQQTEDDDATGGDDFNWNDADSNEYDFGQYSEEVSTGSSIGPTDSADNFSLWMLLAAGAAAVVAFATVMLGLRTPPTKAHPLSGSVARRMELFGNFADAALCSTDRPDRVVEMTASTDDYRVV</sequence>
<dbReference type="InParanoid" id="A0A1Z5JGI7"/>
<proteinExistence type="predicted"/>
<evidence type="ECO:0000256" key="1">
    <source>
        <dbReference type="SAM" id="MobiDB-lite"/>
    </source>
</evidence>
<evidence type="ECO:0000313" key="3">
    <source>
        <dbReference type="EMBL" id="GAX12871.1"/>
    </source>
</evidence>
<feature type="transmembrane region" description="Helical" evidence="2">
    <location>
        <begin position="125"/>
        <end position="148"/>
    </location>
</feature>